<feature type="transmembrane region" description="Helical" evidence="1">
    <location>
        <begin position="159"/>
        <end position="189"/>
    </location>
</feature>
<gene>
    <name evidence="3" type="ORF">AB0K36_30715</name>
</gene>
<dbReference type="InterPro" id="IPR057169">
    <property type="entry name" value="DUF7847"/>
</dbReference>
<feature type="transmembrane region" description="Helical" evidence="1">
    <location>
        <begin position="255"/>
        <end position="276"/>
    </location>
</feature>
<dbReference type="Proteomes" id="UP001552521">
    <property type="component" value="Unassembled WGS sequence"/>
</dbReference>
<keyword evidence="1" id="KW-0472">Membrane</keyword>
<comment type="caution">
    <text evidence="3">The sequence shown here is derived from an EMBL/GenBank/DDBJ whole genome shotgun (WGS) entry which is preliminary data.</text>
</comment>
<keyword evidence="1" id="KW-0812">Transmembrane</keyword>
<evidence type="ECO:0000313" key="3">
    <source>
        <dbReference type="EMBL" id="MEV4685138.1"/>
    </source>
</evidence>
<feature type="transmembrane region" description="Helical" evidence="1">
    <location>
        <begin position="59"/>
        <end position="84"/>
    </location>
</feature>
<protein>
    <recommendedName>
        <fullName evidence="2">DUF7847 domain-containing protein</fullName>
    </recommendedName>
</protein>
<keyword evidence="1" id="KW-1133">Transmembrane helix</keyword>
<keyword evidence="4" id="KW-1185">Reference proteome</keyword>
<feature type="transmembrane region" description="Helical" evidence="1">
    <location>
        <begin position="34"/>
        <end position="52"/>
    </location>
</feature>
<feature type="transmembrane region" description="Helical" evidence="1">
    <location>
        <begin position="296"/>
        <end position="317"/>
    </location>
</feature>
<feature type="transmembrane region" description="Helical" evidence="1">
    <location>
        <begin position="104"/>
        <end position="129"/>
    </location>
</feature>
<sequence>MSYGSTPPYPGPAGPSGPPGWGGWMPPPPKPGVVPLRPLGLGDILGGAFATIGRHWKQLLGVAFAAYGLALAAIAAAIGIAYSAHANTLEHVLDADAAPGWDDVAPVVFTFGAVYLFGLFVVLVANALVYASCPAVLQDAVLGHPSTFGRVWRRSMRRVWSVLGAVLLTSLIVAVPMVLIGTAFVATVITLITLSSDAGGFGWLILIGFLGALATGPLAVWLWVKFSLAPAAAVFEGQGAVAALTRSSRLVRGDWWRIFGISLLAYGMAAVAAYVIQLPFSFLNLLGPGFTEDVSTSGAALTVVITSMVFFLVTVLIGQALTAAFPQLVVSLLYVDRRIRTENLAPSLAEAATAPPAAY</sequence>
<organism evidence="3 4">
    <name type="scientific">Streptomyces kurssanovii</name>
    <dbReference type="NCBI Taxonomy" id="67312"/>
    <lineage>
        <taxon>Bacteria</taxon>
        <taxon>Bacillati</taxon>
        <taxon>Actinomycetota</taxon>
        <taxon>Actinomycetes</taxon>
        <taxon>Kitasatosporales</taxon>
        <taxon>Streptomycetaceae</taxon>
        <taxon>Streptomyces</taxon>
    </lineage>
</organism>
<dbReference type="EMBL" id="JBFAQK010000069">
    <property type="protein sequence ID" value="MEV4685138.1"/>
    <property type="molecule type" value="Genomic_DNA"/>
</dbReference>
<dbReference type="RefSeq" id="WP_364600506.1">
    <property type="nucleotide sequence ID" value="NZ_JBFAQK010000069.1"/>
</dbReference>
<accession>A0ABV3I3N7</accession>
<evidence type="ECO:0000256" key="1">
    <source>
        <dbReference type="SAM" id="Phobius"/>
    </source>
</evidence>
<dbReference type="Pfam" id="PF25231">
    <property type="entry name" value="DUF7847"/>
    <property type="match status" value="1"/>
</dbReference>
<evidence type="ECO:0000259" key="2">
    <source>
        <dbReference type="Pfam" id="PF25231"/>
    </source>
</evidence>
<reference evidence="3 4" key="1">
    <citation type="submission" date="2024-06" db="EMBL/GenBank/DDBJ databases">
        <title>The Natural Products Discovery Center: Release of the First 8490 Sequenced Strains for Exploring Actinobacteria Biosynthetic Diversity.</title>
        <authorList>
            <person name="Kalkreuter E."/>
            <person name="Kautsar S.A."/>
            <person name="Yang D."/>
            <person name="Bader C.D."/>
            <person name="Teijaro C.N."/>
            <person name="Fluegel L."/>
            <person name="Davis C.M."/>
            <person name="Simpson J.R."/>
            <person name="Lauterbach L."/>
            <person name="Steele A.D."/>
            <person name="Gui C."/>
            <person name="Meng S."/>
            <person name="Li G."/>
            <person name="Viehrig K."/>
            <person name="Ye F."/>
            <person name="Su P."/>
            <person name="Kiefer A.F."/>
            <person name="Nichols A."/>
            <person name="Cepeda A.J."/>
            <person name="Yan W."/>
            <person name="Fan B."/>
            <person name="Jiang Y."/>
            <person name="Adhikari A."/>
            <person name="Zheng C.-J."/>
            <person name="Schuster L."/>
            <person name="Cowan T.M."/>
            <person name="Smanski M.J."/>
            <person name="Chevrette M.G."/>
            <person name="De Carvalho L.P.S."/>
            <person name="Shen B."/>
        </authorList>
    </citation>
    <scope>NUCLEOTIDE SEQUENCE [LARGE SCALE GENOMIC DNA]</scope>
    <source>
        <strain evidence="3 4">NPDC049344</strain>
    </source>
</reference>
<name>A0ABV3I3N7_9ACTN</name>
<evidence type="ECO:0000313" key="4">
    <source>
        <dbReference type="Proteomes" id="UP001552521"/>
    </source>
</evidence>
<feature type="domain" description="DUF7847" evidence="2">
    <location>
        <begin position="62"/>
        <end position="325"/>
    </location>
</feature>
<proteinExistence type="predicted"/>
<feature type="transmembrane region" description="Helical" evidence="1">
    <location>
        <begin position="201"/>
        <end position="224"/>
    </location>
</feature>